<dbReference type="InterPro" id="IPR044135">
    <property type="entry name" value="Met-tRNA-FMT_C"/>
</dbReference>
<dbReference type="PANTHER" id="PTHR11138">
    <property type="entry name" value="METHIONYL-TRNA FORMYLTRANSFERASE"/>
    <property type="match status" value="1"/>
</dbReference>
<dbReference type="EC" id="2.1.2.9" evidence="2 5"/>
<reference evidence="9" key="1">
    <citation type="journal article" date="2011" name="J. Bacteriol.">
        <title>Genome sequences of eight morphologically diverse alphaproteobacteria.</title>
        <authorList>
            <consortium name="US DOE Joint Genome Institute"/>
            <person name="Brown P.J."/>
            <person name="Kysela D.T."/>
            <person name="Buechlein A."/>
            <person name="Hemmerich C."/>
            <person name="Brun Y.V."/>
        </authorList>
    </citation>
    <scope>NUCLEOTIDE SEQUENCE [LARGE SCALE GENOMIC DNA]</scope>
    <source>
        <strain evidence="9">ATCC 49814 / DSM 5838 / IFAM 1418</strain>
    </source>
</reference>
<dbReference type="AlphaFoldDB" id="C6XQ45"/>
<comment type="function">
    <text evidence="5">Attaches a formyl group to the free amino group of methionyl-tRNA(fMet). The formyl group appears to play a dual role in the initiator identity of N-formylmethionyl-tRNA by promoting its recognition by IF2 and preventing the misappropriation of this tRNA by the elongation apparatus.</text>
</comment>
<name>C6XQ45_HIRBI</name>
<dbReference type="OrthoDB" id="9802815at2"/>
<sequence length="310" mass="33276">MSLRLVFMGSPDFSVPCLKALVDAGHDIVCVYSQPPRRAGRGKNERNTPVHDAALELGIEVRTPKSVKSEEALNEFAALEADLAVVVAYGLILPQALLDAPRLGCINAHASLLPRWRGAAPIQRAIMAGDDVTGVEIMQMEAGLDTGPVMASVSVDITPETTVGSLHDELCEAGAKLLVEAVAQLEAGTAKFIPQSEEGIEYAHKLTNEETRIDWSLPARKVRQHIHGLSPFPGAWFEMQTPKGPVRVKVLEVADSLGEGNAGEVLDDKLLVACGKDAIRIKRLQRAGKPVMNAEDFLRGNDLTEGAIIA</sequence>
<dbReference type="InterPro" id="IPR005793">
    <property type="entry name" value="Formyl_trans_C"/>
</dbReference>
<comment type="catalytic activity">
    <reaction evidence="5">
        <text>L-methionyl-tRNA(fMet) + (6R)-10-formyltetrahydrofolate = N-formyl-L-methionyl-tRNA(fMet) + (6S)-5,6,7,8-tetrahydrofolate + H(+)</text>
        <dbReference type="Rhea" id="RHEA:24380"/>
        <dbReference type="Rhea" id="RHEA-COMP:9952"/>
        <dbReference type="Rhea" id="RHEA-COMP:9953"/>
        <dbReference type="ChEBI" id="CHEBI:15378"/>
        <dbReference type="ChEBI" id="CHEBI:57453"/>
        <dbReference type="ChEBI" id="CHEBI:78530"/>
        <dbReference type="ChEBI" id="CHEBI:78844"/>
        <dbReference type="ChEBI" id="CHEBI:195366"/>
        <dbReference type="EC" id="2.1.2.9"/>
    </reaction>
</comment>
<dbReference type="GO" id="GO:0005829">
    <property type="term" value="C:cytosol"/>
    <property type="evidence" value="ECO:0007669"/>
    <property type="project" value="TreeGrafter"/>
</dbReference>
<comment type="similarity">
    <text evidence="1 5">Belongs to the Fmt family.</text>
</comment>
<feature type="domain" description="Formyl transferase C-terminal" evidence="7">
    <location>
        <begin position="205"/>
        <end position="301"/>
    </location>
</feature>
<evidence type="ECO:0000256" key="2">
    <source>
        <dbReference type="ARBA" id="ARBA00012261"/>
    </source>
</evidence>
<dbReference type="EMBL" id="CP001678">
    <property type="protein sequence ID" value="ACT58562.1"/>
    <property type="molecule type" value="Genomic_DNA"/>
</dbReference>
<evidence type="ECO:0000256" key="3">
    <source>
        <dbReference type="ARBA" id="ARBA00022679"/>
    </source>
</evidence>
<dbReference type="CDD" id="cd08646">
    <property type="entry name" value="FMT_core_Met-tRNA-FMT_N"/>
    <property type="match status" value="1"/>
</dbReference>
<dbReference type="RefSeq" id="WP_015826712.1">
    <property type="nucleotide sequence ID" value="NC_012982.1"/>
</dbReference>
<dbReference type="InterPro" id="IPR041711">
    <property type="entry name" value="Met-tRNA-FMT_N"/>
</dbReference>
<keyword evidence="4 5" id="KW-0648">Protein biosynthesis</keyword>
<dbReference type="Pfam" id="PF02911">
    <property type="entry name" value="Formyl_trans_C"/>
    <property type="match status" value="1"/>
</dbReference>
<evidence type="ECO:0000259" key="7">
    <source>
        <dbReference type="Pfam" id="PF02911"/>
    </source>
</evidence>
<dbReference type="Proteomes" id="UP000002745">
    <property type="component" value="Chromosome"/>
</dbReference>
<dbReference type="PANTHER" id="PTHR11138:SF5">
    <property type="entry name" value="METHIONYL-TRNA FORMYLTRANSFERASE, MITOCHONDRIAL"/>
    <property type="match status" value="1"/>
</dbReference>
<keyword evidence="3 5" id="KW-0808">Transferase</keyword>
<proteinExistence type="inferred from homology"/>
<dbReference type="NCBIfam" id="TIGR00460">
    <property type="entry name" value="fmt"/>
    <property type="match status" value="1"/>
</dbReference>
<dbReference type="eggNOG" id="COG0223">
    <property type="taxonomic scope" value="Bacteria"/>
</dbReference>
<dbReference type="CDD" id="cd08704">
    <property type="entry name" value="Met_tRNA_FMT_C"/>
    <property type="match status" value="1"/>
</dbReference>
<evidence type="ECO:0000256" key="1">
    <source>
        <dbReference type="ARBA" id="ARBA00010699"/>
    </source>
</evidence>
<evidence type="ECO:0000313" key="9">
    <source>
        <dbReference type="Proteomes" id="UP000002745"/>
    </source>
</evidence>
<dbReference type="SUPFAM" id="SSF50486">
    <property type="entry name" value="FMT C-terminal domain-like"/>
    <property type="match status" value="1"/>
</dbReference>
<dbReference type="Gene3D" id="3.40.50.12230">
    <property type="match status" value="1"/>
</dbReference>
<dbReference type="SUPFAM" id="SSF53328">
    <property type="entry name" value="Formyltransferase"/>
    <property type="match status" value="1"/>
</dbReference>
<keyword evidence="9" id="KW-1185">Reference proteome</keyword>
<dbReference type="InterPro" id="IPR036477">
    <property type="entry name" value="Formyl_transf_N_sf"/>
</dbReference>
<accession>C6XQ45</accession>
<evidence type="ECO:0000256" key="5">
    <source>
        <dbReference type="HAMAP-Rule" id="MF_00182"/>
    </source>
</evidence>
<dbReference type="InterPro" id="IPR005794">
    <property type="entry name" value="Fmt"/>
</dbReference>
<dbReference type="HAMAP" id="MF_00182">
    <property type="entry name" value="Formyl_trans"/>
    <property type="match status" value="1"/>
</dbReference>
<feature type="binding site" evidence="5">
    <location>
        <begin position="111"/>
        <end position="114"/>
    </location>
    <ligand>
        <name>(6S)-5,6,7,8-tetrahydrofolate</name>
        <dbReference type="ChEBI" id="CHEBI:57453"/>
    </ligand>
</feature>
<gene>
    <name evidence="5" type="primary">fmt</name>
    <name evidence="8" type="ordered locus">Hbal_0868</name>
</gene>
<dbReference type="InterPro" id="IPR002376">
    <property type="entry name" value="Formyl_transf_N"/>
</dbReference>
<evidence type="ECO:0000259" key="6">
    <source>
        <dbReference type="Pfam" id="PF00551"/>
    </source>
</evidence>
<dbReference type="Pfam" id="PF00551">
    <property type="entry name" value="Formyl_trans_N"/>
    <property type="match status" value="1"/>
</dbReference>
<feature type="domain" description="Formyl transferase N-terminal" evidence="6">
    <location>
        <begin position="4"/>
        <end position="182"/>
    </location>
</feature>
<protein>
    <recommendedName>
        <fullName evidence="2 5">Methionyl-tRNA formyltransferase</fullName>
        <ecNumber evidence="2 5">2.1.2.9</ecNumber>
    </recommendedName>
</protein>
<evidence type="ECO:0000256" key="4">
    <source>
        <dbReference type="ARBA" id="ARBA00022917"/>
    </source>
</evidence>
<dbReference type="GO" id="GO:0004479">
    <property type="term" value="F:methionyl-tRNA formyltransferase activity"/>
    <property type="evidence" value="ECO:0007669"/>
    <property type="project" value="UniProtKB-UniRule"/>
</dbReference>
<organism evidence="8 9">
    <name type="scientific">Hirschia baltica (strain ATCC 49814 / DSM 5838 / IFAM 1418)</name>
    <dbReference type="NCBI Taxonomy" id="582402"/>
    <lineage>
        <taxon>Bacteria</taxon>
        <taxon>Pseudomonadati</taxon>
        <taxon>Pseudomonadota</taxon>
        <taxon>Alphaproteobacteria</taxon>
        <taxon>Hyphomonadales</taxon>
        <taxon>Hyphomonadaceae</taxon>
        <taxon>Hirschia</taxon>
    </lineage>
</organism>
<dbReference type="HOGENOM" id="CLU_033347_1_2_5"/>
<dbReference type="InterPro" id="IPR011034">
    <property type="entry name" value="Formyl_transferase-like_C_sf"/>
</dbReference>
<evidence type="ECO:0000313" key="8">
    <source>
        <dbReference type="EMBL" id="ACT58562.1"/>
    </source>
</evidence>
<dbReference type="KEGG" id="hba:Hbal_0868"/>
<dbReference type="STRING" id="582402.Hbal_0868"/>